<comment type="caution">
    <text evidence="2">The sequence shown here is derived from an EMBL/GenBank/DDBJ whole genome shotgun (WGS) entry which is preliminary data.</text>
</comment>
<dbReference type="Proteomes" id="UP000806378">
    <property type="component" value="Unassembled WGS sequence"/>
</dbReference>
<dbReference type="PROSITE" id="PS51421">
    <property type="entry name" value="RAS"/>
    <property type="match status" value="1"/>
</dbReference>
<dbReference type="GO" id="GO:0003924">
    <property type="term" value="F:GTPase activity"/>
    <property type="evidence" value="ECO:0007669"/>
    <property type="project" value="InterPro"/>
</dbReference>
<dbReference type="InterPro" id="IPR001806">
    <property type="entry name" value="Small_GTPase"/>
</dbReference>
<accession>A0A8T0CJR3</accession>
<dbReference type="SUPFAM" id="SSF52540">
    <property type="entry name" value="P-loop containing nucleoside triphosphate hydrolases"/>
    <property type="match status" value="1"/>
</dbReference>
<dbReference type="SMART" id="SM00173">
    <property type="entry name" value="RAS"/>
    <property type="match status" value="1"/>
</dbReference>
<dbReference type="FunFam" id="3.40.50.300:FF:001447">
    <property type="entry name" value="Ras-related protein Rab-1B"/>
    <property type="match status" value="1"/>
</dbReference>
<dbReference type="SMART" id="SM00174">
    <property type="entry name" value="RHO"/>
    <property type="match status" value="1"/>
</dbReference>
<dbReference type="PRINTS" id="PR00449">
    <property type="entry name" value="RASTRNSFRMNG"/>
</dbReference>
<dbReference type="Gramene" id="rna-gnl|WGS:JABURB|Cocit.L4804.1">
    <property type="protein sequence ID" value="cds-KAF7846229.1"/>
    <property type="gene ID" value="gene-BT93_L4804"/>
</dbReference>
<reference evidence="2" key="1">
    <citation type="submission" date="2020-05" db="EMBL/GenBank/DDBJ databases">
        <title>WGS assembly of Corymbia citriodora subspecies variegata.</title>
        <authorList>
            <person name="Barry K."/>
            <person name="Hundley H."/>
            <person name="Shu S."/>
            <person name="Jenkins J."/>
            <person name="Grimwood J."/>
            <person name="Baten A."/>
        </authorList>
    </citation>
    <scope>NUCLEOTIDE SEQUENCE</scope>
    <source>
        <strain evidence="2">CV2-018</strain>
    </source>
</reference>
<dbReference type="EMBL" id="MU094341">
    <property type="protein sequence ID" value="KAF7846229.1"/>
    <property type="molecule type" value="Genomic_DNA"/>
</dbReference>
<dbReference type="Gene3D" id="3.40.50.300">
    <property type="entry name" value="P-loop containing nucleotide triphosphate hydrolases"/>
    <property type="match status" value="1"/>
</dbReference>
<dbReference type="InterPro" id="IPR050209">
    <property type="entry name" value="Rab_GTPases_membrane_traffic"/>
</dbReference>
<evidence type="ECO:0000313" key="3">
    <source>
        <dbReference type="Proteomes" id="UP000806378"/>
    </source>
</evidence>
<keyword evidence="3" id="KW-1185">Reference proteome</keyword>
<comment type="similarity">
    <text evidence="1">Belongs to the small GTPase superfamily. Rab family.</text>
</comment>
<dbReference type="GO" id="GO:0005525">
    <property type="term" value="F:GTP binding"/>
    <property type="evidence" value="ECO:0007669"/>
    <property type="project" value="InterPro"/>
</dbReference>
<protein>
    <submittedName>
        <fullName evidence="2">Uncharacterized protein</fullName>
    </submittedName>
</protein>
<organism evidence="2 3">
    <name type="scientific">Corymbia citriodora subsp. variegata</name>
    <dbReference type="NCBI Taxonomy" id="360336"/>
    <lineage>
        <taxon>Eukaryota</taxon>
        <taxon>Viridiplantae</taxon>
        <taxon>Streptophyta</taxon>
        <taxon>Embryophyta</taxon>
        <taxon>Tracheophyta</taxon>
        <taxon>Spermatophyta</taxon>
        <taxon>Magnoliopsida</taxon>
        <taxon>eudicotyledons</taxon>
        <taxon>Gunneridae</taxon>
        <taxon>Pentapetalae</taxon>
        <taxon>rosids</taxon>
        <taxon>malvids</taxon>
        <taxon>Myrtales</taxon>
        <taxon>Myrtaceae</taxon>
        <taxon>Myrtoideae</taxon>
        <taxon>Eucalypteae</taxon>
        <taxon>Corymbia</taxon>
    </lineage>
</organism>
<evidence type="ECO:0000313" key="2">
    <source>
        <dbReference type="EMBL" id="KAF7846229.1"/>
    </source>
</evidence>
<dbReference type="AlphaFoldDB" id="A0A8T0CJR3"/>
<proteinExistence type="inferred from homology"/>
<dbReference type="PANTHER" id="PTHR47979">
    <property type="entry name" value="DRAB11-RELATED"/>
    <property type="match status" value="1"/>
</dbReference>
<dbReference type="InterPro" id="IPR005225">
    <property type="entry name" value="Small_GTP-bd"/>
</dbReference>
<dbReference type="InterPro" id="IPR027417">
    <property type="entry name" value="P-loop_NTPase"/>
</dbReference>
<gene>
    <name evidence="2" type="ORF">BT93_L4804</name>
</gene>
<evidence type="ECO:0000256" key="1">
    <source>
        <dbReference type="ARBA" id="ARBA00006270"/>
    </source>
</evidence>
<name>A0A8T0CJR3_CORYI</name>
<dbReference type="OrthoDB" id="9989112at2759"/>
<dbReference type="SMART" id="SM00175">
    <property type="entry name" value="RAB"/>
    <property type="match status" value="1"/>
</dbReference>
<sequence>MNDRDDVALVDIYDYLLKVWLRESSVGKSCLLHSFLHGTFKNPSLHTVGVEFASTLLKLPTTSPMRNKRSSSSAQQETKTLKLQLWDTAGQERFRSVTRSYYRNAAGAVVCYSRRASFESLQAWITDARALASPDLIILLVGNKLDEEDNREVDYLEAARWAKENDVLFVEVSAMTGENITQPFYLLSRAILLAIESGRIDPEQSNSGVSYGERSLRRMSSFGGGSSSIRLGPLRAKKLTLGCC</sequence>
<dbReference type="Pfam" id="PF00071">
    <property type="entry name" value="Ras"/>
    <property type="match status" value="1"/>
</dbReference>
<dbReference type="PROSITE" id="PS51419">
    <property type="entry name" value="RAB"/>
    <property type="match status" value="1"/>
</dbReference>
<dbReference type="NCBIfam" id="TIGR00231">
    <property type="entry name" value="small_GTP"/>
    <property type="match status" value="1"/>
</dbReference>